<dbReference type="OrthoDB" id="448448at2759"/>
<evidence type="ECO:0000256" key="2">
    <source>
        <dbReference type="ARBA" id="ARBA00022801"/>
    </source>
</evidence>
<dbReference type="AlphaFoldDB" id="A0A9Q3DPU4"/>
<dbReference type="Pfam" id="PF00176">
    <property type="entry name" value="SNF2-rel_dom"/>
    <property type="match status" value="1"/>
</dbReference>
<organism evidence="5 6">
    <name type="scientific">Austropuccinia psidii MF-1</name>
    <dbReference type="NCBI Taxonomy" id="1389203"/>
    <lineage>
        <taxon>Eukaryota</taxon>
        <taxon>Fungi</taxon>
        <taxon>Dikarya</taxon>
        <taxon>Basidiomycota</taxon>
        <taxon>Pucciniomycotina</taxon>
        <taxon>Pucciniomycetes</taxon>
        <taxon>Pucciniales</taxon>
        <taxon>Sphaerophragmiaceae</taxon>
        <taxon>Austropuccinia</taxon>
    </lineage>
</organism>
<evidence type="ECO:0000313" key="6">
    <source>
        <dbReference type="Proteomes" id="UP000765509"/>
    </source>
</evidence>
<keyword evidence="1" id="KW-0547">Nucleotide-binding</keyword>
<feature type="domain" description="SNF2 N-terminal" evidence="4">
    <location>
        <begin position="16"/>
        <end position="96"/>
    </location>
</feature>
<dbReference type="InterPro" id="IPR000330">
    <property type="entry name" value="SNF2_N"/>
</dbReference>
<dbReference type="GO" id="GO:0016787">
    <property type="term" value="F:hydrolase activity"/>
    <property type="evidence" value="ECO:0007669"/>
    <property type="project" value="UniProtKB-KW"/>
</dbReference>
<name>A0A9Q3DPU4_9BASI</name>
<dbReference type="PANTHER" id="PTHR45626">
    <property type="entry name" value="TRANSCRIPTION TERMINATION FACTOR 2-RELATED"/>
    <property type="match status" value="1"/>
</dbReference>
<protein>
    <recommendedName>
        <fullName evidence="4">SNF2 N-terminal domain-containing protein</fullName>
    </recommendedName>
</protein>
<keyword evidence="3" id="KW-0067">ATP-binding</keyword>
<evidence type="ECO:0000256" key="3">
    <source>
        <dbReference type="ARBA" id="ARBA00022840"/>
    </source>
</evidence>
<dbReference type="Proteomes" id="UP000765509">
    <property type="component" value="Unassembled WGS sequence"/>
</dbReference>
<evidence type="ECO:0000259" key="4">
    <source>
        <dbReference type="Pfam" id="PF00176"/>
    </source>
</evidence>
<dbReference type="GO" id="GO:0006281">
    <property type="term" value="P:DNA repair"/>
    <property type="evidence" value="ECO:0007669"/>
    <property type="project" value="TreeGrafter"/>
</dbReference>
<dbReference type="GO" id="GO:0005524">
    <property type="term" value="F:ATP binding"/>
    <property type="evidence" value="ECO:0007669"/>
    <property type="project" value="UniProtKB-KW"/>
</dbReference>
<evidence type="ECO:0000256" key="1">
    <source>
        <dbReference type="ARBA" id="ARBA00022741"/>
    </source>
</evidence>
<keyword evidence="6" id="KW-1185">Reference proteome</keyword>
<accession>A0A9Q3DPU4</accession>
<sequence>MMTPPHSTTQTPLLPHQKARLAFLWDQEISNAKSAHNIWATSPPGFTFNARHIITNKVISSFESLSANTPLGGLLKDDMGLGKNIKAIALIGTSKEWLITNRQFSTPTLLNHQLAIRSIQAC</sequence>
<comment type="caution">
    <text evidence="5">The sequence shown here is derived from an EMBL/GenBank/DDBJ whole genome shotgun (WGS) entry which is preliminary data.</text>
</comment>
<gene>
    <name evidence="5" type="ORF">O181_045687</name>
</gene>
<proteinExistence type="predicted"/>
<dbReference type="EMBL" id="AVOT02018814">
    <property type="protein sequence ID" value="MBW0505972.1"/>
    <property type="molecule type" value="Genomic_DNA"/>
</dbReference>
<reference evidence="5" key="1">
    <citation type="submission" date="2021-03" db="EMBL/GenBank/DDBJ databases">
        <title>Draft genome sequence of rust myrtle Austropuccinia psidii MF-1, a brazilian biotype.</title>
        <authorList>
            <person name="Quecine M.C."/>
            <person name="Pachon D.M.R."/>
            <person name="Bonatelli M.L."/>
            <person name="Correr F.H."/>
            <person name="Franceschini L.M."/>
            <person name="Leite T.F."/>
            <person name="Margarido G.R.A."/>
            <person name="Almeida C.A."/>
            <person name="Ferrarezi J.A."/>
            <person name="Labate C.A."/>
        </authorList>
    </citation>
    <scope>NUCLEOTIDE SEQUENCE</scope>
    <source>
        <strain evidence="5">MF-1</strain>
    </source>
</reference>
<dbReference type="GO" id="GO:0008094">
    <property type="term" value="F:ATP-dependent activity, acting on DNA"/>
    <property type="evidence" value="ECO:0007669"/>
    <property type="project" value="TreeGrafter"/>
</dbReference>
<evidence type="ECO:0000313" key="5">
    <source>
        <dbReference type="EMBL" id="MBW0505972.1"/>
    </source>
</evidence>
<dbReference type="InterPro" id="IPR050628">
    <property type="entry name" value="SNF2_RAD54_helicase_TF"/>
</dbReference>
<keyword evidence="2" id="KW-0378">Hydrolase</keyword>
<dbReference type="GO" id="GO:0005634">
    <property type="term" value="C:nucleus"/>
    <property type="evidence" value="ECO:0007669"/>
    <property type="project" value="TreeGrafter"/>
</dbReference>